<evidence type="ECO:0000313" key="13">
    <source>
        <dbReference type="Proteomes" id="UP000002279"/>
    </source>
</evidence>
<protein>
    <submittedName>
        <fullName evidence="12">Tumor protein p53 inducible nuclear protein 2</fullName>
    </submittedName>
</protein>
<evidence type="ECO:0000256" key="7">
    <source>
        <dbReference type="ARBA" id="ARBA00023163"/>
    </source>
</evidence>
<keyword evidence="6" id="KW-0010">Activator</keyword>
<dbReference type="PANTHER" id="PTHR31671:SF2">
    <property type="entry name" value="TUMOR PROTEIN P53-INDUCIBLE NUCLEAR PROTEIN 2"/>
    <property type="match status" value="1"/>
</dbReference>
<dbReference type="GO" id="GO:0031410">
    <property type="term" value="C:cytoplasmic vesicle"/>
    <property type="evidence" value="ECO:0007669"/>
    <property type="project" value="UniProtKB-KW"/>
</dbReference>
<dbReference type="GeneTree" id="ENSGT00530000063829"/>
<dbReference type="GO" id="GO:0006511">
    <property type="term" value="P:ubiquitin-dependent protein catabolic process"/>
    <property type="evidence" value="ECO:0007669"/>
    <property type="project" value="Ensembl"/>
</dbReference>
<keyword evidence="5" id="KW-0805">Transcription regulation</keyword>
<dbReference type="FunCoup" id="A0A6I8MYM7">
    <property type="interactions" value="1468"/>
</dbReference>
<feature type="compositionally biased region" description="Pro residues" evidence="11">
    <location>
        <begin position="138"/>
        <end position="147"/>
    </location>
</feature>
<accession>A0A6I8MYM7</accession>
<reference evidence="12" key="2">
    <citation type="submission" date="2025-08" db="UniProtKB">
        <authorList>
            <consortium name="Ensembl"/>
        </authorList>
    </citation>
    <scope>IDENTIFICATION</scope>
    <source>
        <strain evidence="12">Glennie</strain>
    </source>
</reference>
<dbReference type="Bgee" id="ENSOANG00000041414">
    <property type="expression patterns" value="Expressed in heart and 7 other cell types or tissues"/>
</dbReference>
<keyword evidence="9" id="KW-0968">Cytoplasmic vesicle</keyword>
<keyword evidence="4" id="KW-0072">Autophagy</keyword>
<evidence type="ECO:0000256" key="11">
    <source>
        <dbReference type="SAM" id="MobiDB-lite"/>
    </source>
</evidence>
<dbReference type="PANTHER" id="PTHR31671">
    <property type="entry name" value="DIABETES AND OBESITY REGULATED, ISOFORM G"/>
    <property type="match status" value="1"/>
</dbReference>
<dbReference type="GO" id="GO:0001649">
    <property type="term" value="P:osteoblast differentiation"/>
    <property type="evidence" value="ECO:0007669"/>
    <property type="project" value="Ensembl"/>
</dbReference>
<dbReference type="GO" id="GO:0005829">
    <property type="term" value="C:cytosol"/>
    <property type="evidence" value="ECO:0007669"/>
    <property type="project" value="UniProtKB-SubCell"/>
</dbReference>
<dbReference type="InParanoid" id="A0A6I8MYM7"/>
<dbReference type="GO" id="GO:0043130">
    <property type="term" value="F:ubiquitin binding"/>
    <property type="evidence" value="ECO:0007669"/>
    <property type="project" value="Ensembl"/>
</dbReference>
<evidence type="ECO:0000256" key="10">
    <source>
        <dbReference type="ARBA" id="ARBA00034306"/>
    </source>
</evidence>
<dbReference type="GO" id="GO:0008104">
    <property type="term" value="P:intracellular protein localization"/>
    <property type="evidence" value="ECO:0007669"/>
    <property type="project" value="Ensembl"/>
</dbReference>
<evidence type="ECO:0000256" key="1">
    <source>
        <dbReference type="ARBA" id="ARBA00004419"/>
    </source>
</evidence>
<dbReference type="OMA" id="HQGSFIY"/>
<feature type="compositionally biased region" description="Polar residues" evidence="11">
    <location>
        <begin position="159"/>
        <end position="169"/>
    </location>
</feature>
<feature type="region of interest" description="Disordered" evidence="11">
    <location>
        <begin position="120"/>
        <end position="197"/>
    </location>
</feature>
<dbReference type="Ensembl" id="ENSOANT00000059234.1">
    <property type="protein sequence ID" value="ENSOANP00000033832.1"/>
    <property type="gene ID" value="ENSOANG00000041414.1"/>
</dbReference>
<reference evidence="12" key="3">
    <citation type="submission" date="2025-09" db="UniProtKB">
        <authorList>
            <consortium name="Ensembl"/>
        </authorList>
    </citation>
    <scope>IDENTIFICATION</scope>
    <source>
        <strain evidence="12">Glennie</strain>
    </source>
</reference>
<evidence type="ECO:0000256" key="6">
    <source>
        <dbReference type="ARBA" id="ARBA00023159"/>
    </source>
</evidence>
<evidence type="ECO:0000256" key="4">
    <source>
        <dbReference type="ARBA" id="ARBA00023006"/>
    </source>
</evidence>
<evidence type="ECO:0000256" key="9">
    <source>
        <dbReference type="ARBA" id="ARBA00023329"/>
    </source>
</evidence>
<keyword evidence="8" id="KW-0539">Nucleus</keyword>
<keyword evidence="13" id="KW-1185">Reference proteome</keyword>
<dbReference type="AlphaFoldDB" id="A0A6I8MYM7"/>
<dbReference type="GO" id="GO:0000045">
    <property type="term" value="P:autophagosome assembly"/>
    <property type="evidence" value="ECO:0000318"/>
    <property type="project" value="GO_Central"/>
</dbReference>
<keyword evidence="3" id="KW-0963">Cytoplasm</keyword>
<reference evidence="12 13" key="1">
    <citation type="journal article" date="2008" name="Nature">
        <title>Genome analysis of the platypus reveals unique signatures of evolution.</title>
        <authorList>
            <person name="Warren W.C."/>
            <person name="Hillier L.W."/>
            <person name="Marshall Graves J.A."/>
            <person name="Birney E."/>
            <person name="Ponting C.P."/>
            <person name="Grutzner F."/>
            <person name="Belov K."/>
            <person name="Miller W."/>
            <person name="Clarke L."/>
            <person name="Chinwalla A.T."/>
            <person name="Yang S.P."/>
            <person name="Heger A."/>
            <person name="Locke D.P."/>
            <person name="Miethke P."/>
            <person name="Waters P.D."/>
            <person name="Veyrunes F."/>
            <person name="Fulton L."/>
            <person name="Fulton B."/>
            <person name="Graves T."/>
            <person name="Wallis J."/>
            <person name="Puente X.S."/>
            <person name="Lopez-Otin C."/>
            <person name="Ordonez G.R."/>
            <person name="Eichler E.E."/>
            <person name="Chen L."/>
            <person name="Cheng Z."/>
            <person name="Deakin J.E."/>
            <person name="Alsop A."/>
            <person name="Thompson K."/>
            <person name="Kirby P."/>
            <person name="Papenfuss A.T."/>
            <person name="Wakefield M.J."/>
            <person name="Olender T."/>
            <person name="Lancet D."/>
            <person name="Huttley G.A."/>
            <person name="Smit A.F."/>
            <person name="Pask A."/>
            <person name="Temple-Smith P."/>
            <person name="Batzer M.A."/>
            <person name="Walker J.A."/>
            <person name="Konkel M.K."/>
            <person name="Harris R.S."/>
            <person name="Whittington C.M."/>
            <person name="Wong E.S."/>
            <person name="Gemmell N.J."/>
            <person name="Buschiazzo E."/>
            <person name="Vargas Jentzsch I.M."/>
            <person name="Merkel A."/>
            <person name="Schmitz J."/>
            <person name="Zemann A."/>
            <person name="Churakov G."/>
            <person name="Kriegs J.O."/>
            <person name="Brosius J."/>
            <person name="Murchison E.P."/>
            <person name="Sachidanandam R."/>
            <person name="Smith C."/>
            <person name="Hannon G.J."/>
            <person name="Tsend-Ayush E."/>
            <person name="McMillan D."/>
            <person name="Attenborough R."/>
            <person name="Rens W."/>
            <person name="Ferguson-Smith M."/>
            <person name="Lefevre C.M."/>
            <person name="Sharp J.A."/>
            <person name="Nicholas K.R."/>
            <person name="Ray D.A."/>
            <person name="Kube M."/>
            <person name="Reinhardt R."/>
            <person name="Pringle T.H."/>
            <person name="Taylor J."/>
            <person name="Jones R.C."/>
            <person name="Nixon B."/>
            <person name="Dacheux J.L."/>
            <person name="Niwa H."/>
            <person name="Sekita Y."/>
            <person name="Huang X."/>
            <person name="Stark A."/>
            <person name="Kheradpour P."/>
            <person name="Kellis M."/>
            <person name="Flicek P."/>
            <person name="Chen Y."/>
            <person name="Webber C."/>
            <person name="Hardison R."/>
            <person name="Nelson J."/>
            <person name="Hallsworth-Pepin K."/>
            <person name="Delehaunty K."/>
            <person name="Markovic C."/>
            <person name="Minx P."/>
            <person name="Feng Y."/>
            <person name="Kremitzki C."/>
            <person name="Mitreva M."/>
            <person name="Glasscock J."/>
            <person name="Wylie T."/>
            <person name="Wohldmann P."/>
            <person name="Thiru P."/>
            <person name="Nhan M.N."/>
            <person name="Pohl C.S."/>
            <person name="Smith S.M."/>
            <person name="Hou S."/>
            <person name="Nefedov M."/>
            <person name="de Jong P.J."/>
            <person name="Renfree M.B."/>
            <person name="Mardis E.R."/>
            <person name="Wilson R.K."/>
        </authorList>
    </citation>
    <scope>NUCLEOTIDE SEQUENCE [LARGE SCALE GENOMIC DNA]</scope>
    <source>
        <strain evidence="12 13">Glennie</strain>
    </source>
</reference>
<comment type="subcellular location">
    <subcellularLocation>
        <location evidence="2">Cytoplasm</location>
        <location evidence="2">Cytosol</location>
    </subcellularLocation>
    <subcellularLocation>
        <location evidence="1">Cytoplasmic vesicle</location>
        <location evidence="1">Autophagosome</location>
    </subcellularLocation>
    <subcellularLocation>
        <location evidence="10">Nucleus</location>
        <location evidence="10">Nuclear body</location>
    </subcellularLocation>
</comment>
<gene>
    <name evidence="12" type="primary">TP53INP2</name>
</gene>
<organism evidence="12 13">
    <name type="scientific">Ornithorhynchus anatinus</name>
    <name type="common">Duckbill platypus</name>
    <dbReference type="NCBI Taxonomy" id="9258"/>
    <lineage>
        <taxon>Eukaryota</taxon>
        <taxon>Metazoa</taxon>
        <taxon>Chordata</taxon>
        <taxon>Craniata</taxon>
        <taxon>Vertebrata</taxon>
        <taxon>Euteleostomi</taxon>
        <taxon>Mammalia</taxon>
        <taxon>Monotremata</taxon>
        <taxon>Ornithorhynchidae</taxon>
        <taxon>Ornithorhynchus</taxon>
    </lineage>
</organism>
<sequence length="205" mass="22381">MFQRLASLFFGESPPAAGPEEPPAFVAEEDELDGWLIIDLQGDSPQPPSPASEAPCPCGSPVLAPAPCLMDESWWVTPPPCFTAEGPPPALLASSPLEDLLIEHPSMSVYVTGNAVVLGEAAPPPRPPRPPRSRHPSAPHPAAPPTPTAALLGKMSQVRRLQQARQHQLSPKCVQRQNRARECRPRRPKHQGSFVYQPCRRQYNY</sequence>
<evidence type="ECO:0000256" key="8">
    <source>
        <dbReference type="ARBA" id="ARBA00023242"/>
    </source>
</evidence>
<dbReference type="Proteomes" id="UP000002279">
    <property type="component" value="Chromosome 15"/>
</dbReference>
<dbReference type="GO" id="GO:0001894">
    <property type="term" value="P:tissue homeostasis"/>
    <property type="evidence" value="ECO:0007669"/>
    <property type="project" value="Ensembl"/>
</dbReference>
<dbReference type="GO" id="GO:0005634">
    <property type="term" value="C:nucleus"/>
    <property type="evidence" value="ECO:0000318"/>
    <property type="project" value="GO_Central"/>
</dbReference>
<evidence type="ECO:0000256" key="2">
    <source>
        <dbReference type="ARBA" id="ARBA00004514"/>
    </source>
</evidence>
<evidence type="ECO:0000256" key="3">
    <source>
        <dbReference type="ARBA" id="ARBA00022490"/>
    </source>
</evidence>
<dbReference type="GO" id="GO:0016604">
    <property type="term" value="C:nuclear body"/>
    <property type="evidence" value="ECO:0007669"/>
    <property type="project" value="UniProtKB-SubCell"/>
</dbReference>
<dbReference type="GO" id="GO:0045893">
    <property type="term" value="P:positive regulation of DNA-templated transcription"/>
    <property type="evidence" value="ECO:0000318"/>
    <property type="project" value="GO_Central"/>
</dbReference>
<dbReference type="GO" id="GO:1903828">
    <property type="term" value="P:negative regulation of protein localization"/>
    <property type="evidence" value="ECO:0007669"/>
    <property type="project" value="Ensembl"/>
</dbReference>
<evidence type="ECO:0000313" key="12">
    <source>
        <dbReference type="Ensembl" id="ENSOANP00000033832.1"/>
    </source>
</evidence>
<dbReference type="Pfam" id="PF14839">
    <property type="entry name" value="DOR"/>
    <property type="match status" value="1"/>
</dbReference>
<evidence type="ECO:0000256" key="5">
    <source>
        <dbReference type="ARBA" id="ARBA00023015"/>
    </source>
</evidence>
<dbReference type="GO" id="GO:0005776">
    <property type="term" value="C:autophagosome"/>
    <property type="evidence" value="ECO:0000318"/>
    <property type="project" value="GO_Central"/>
</dbReference>
<dbReference type="InterPro" id="IPR029431">
    <property type="entry name" value="TP53INP"/>
</dbReference>
<keyword evidence="7" id="KW-0804">Transcription</keyword>
<name>A0A6I8MYM7_ORNAN</name>
<proteinExistence type="predicted"/>